<evidence type="ECO:0000259" key="8">
    <source>
        <dbReference type="Pfam" id="PF02308"/>
    </source>
</evidence>
<keyword evidence="3" id="KW-1003">Cell membrane</keyword>
<dbReference type="InterPro" id="IPR049177">
    <property type="entry name" value="MgtC_SapB_SrpB_YhiD_N"/>
</dbReference>
<evidence type="ECO:0000256" key="5">
    <source>
        <dbReference type="ARBA" id="ARBA00022989"/>
    </source>
</evidence>
<comment type="caution">
    <text evidence="9">The sequence shown here is derived from an EMBL/GenBank/DDBJ whole genome shotgun (WGS) entry which is preliminary data.</text>
</comment>
<evidence type="ECO:0000313" key="10">
    <source>
        <dbReference type="Proteomes" id="UP001501204"/>
    </source>
</evidence>
<proteinExistence type="inferred from homology"/>
<comment type="subcellular location">
    <subcellularLocation>
        <location evidence="1">Cell membrane</location>
        <topology evidence="1">Multi-pass membrane protein</topology>
    </subcellularLocation>
</comment>
<dbReference type="Pfam" id="PF02308">
    <property type="entry name" value="MgtC"/>
    <property type="match status" value="1"/>
</dbReference>
<dbReference type="EMBL" id="BAAAOA010000007">
    <property type="protein sequence ID" value="GAA1749070.1"/>
    <property type="molecule type" value="Genomic_DNA"/>
</dbReference>
<keyword evidence="4 7" id="KW-0812">Transmembrane</keyword>
<evidence type="ECO:0000256" key="6">
    <source>
        <dbReference type="ARBA" id="ARBA00023136"/>
    </source>
</evidence>
<keyword evidence="10" id="KW-1185">Reference proteome</keyword>
<feature type="transmembrane region" description="Helical" evidence="7">
    <location>
        <begin position="75"/>
        <end position="92"/>
    </location>
</feature>
<evidence type="ECO:0000256" key="7">
    <source>
        <dbReference type="SAM" id="Phobius"/>
    </source>
</evidence>
<comment type="similarity">
    <text evidence="2">Belongs to the MgtC/SapB family.</text>
</comment>
<keyword evidence="5 7" id="KW-1133">Transmembrane helix</keyword>
<dbReference type="PANTHER" id="PTHR33778:SF1">
    <property type="entry name" value="MAGNESIUM TRANSPORTER YHID-RELATED"/>
    <property type="match status" value="1"/>
</dbReference>
<sequence length="235" mass="24265">MDFVDWAEVPVQLALVVSAFGLTALVGLERRLRRKSAGLRTHALVGTGSAVFTLVSAYGFGALPGIDAGPDPSRVAAQVVTGIGFLGAGVIFTNRDVVHGLTTAASIWLSAAIGMACGAGLVPLAVAATGLHLLSAVALTPLSRRLPRLMAPQGLRLRYADGHGVLREVLAVVDELRLSASVVSSRRIGGPEGAEIELLLRLEGKTDLRTAAVQLSGVPGVLDVAQQRLAEDPGD</sequence>
<feature type="domain" description="MgtC/SapB/SrpB/YhiD N-terminal" evidence="8">
    <location>
        <begin position="18"/>
        <end position="144"/>
    </location>
</feature>
<evidence type="ECO:0000256" key="4">
    <source>
        <dbReference type="ARBA" id="ARBA00022692"/>
    </source>
</evidence>
<feature type="transmembrane region" description="Helical" evidence="7">
    <location>
        <begin position="41"/>
        <end position="63"/>
    </location>
</feature>
<dbReference type="RefSeq" id="WP_344119504.1">
    <property type="nucleotide sequence ID" value="NZ_BAAAOA010000007.1"/>
</dbReference>
<protein>
    <submittedName>
        <fullName evidence="9">MgtC/SapB family protein</fullName>
    </submittedName>
</protein>
<dbReference type="InterPro" id="IPR003416">
    <property type="entry name" value="MgtC/SapB/SrpB/YhiD_fam"/>
</dbReference>
<keyword evidence="6 7" id="KW-0472">Membrane</keyword>
<dbReference type="PRINTS" id="PR01837">
    <property type="entry name" value="MGTCSAPBPROT"/>
</dbReference>
<evidence type="ECO:0000256" key="1">
    <source>
        <dbReference type="ARBA" id="ARBA00004651"/>
    </source>
</evidence>
<name>A0ABN2K643_9MICC</name>
<dbReference type="Proteomes" id="UP001501204">
    <property type="component" value="Unassembled WGS sequence"/>
</dbReference>
<evidence type="ECO:0000313" key="9">
    <source>
        <dbReference type="EMBL" id="GAA1749070.1"/>
    </source>
</evidence>
<dbReference type="PANTHER" id="PTHR33778">
    <property type="entry name" value="PROTEIN MGTC"/>
    <property type="match status" value="1"/>
</dbReference>
<feature type="transmembrane region" description="Helical" evidence="7">
    <location>
        <begin position="12"/>
        <end position="29"/>
    </location>
</feature>
<gene>
    <name evidence="9" type="ORF">GCM10009767_04880</name>
</gene>
<evidence type="ECO:0000256" key="3">
    <source>
        <dbReference type="ARBA" id="ARBA00022475"/>
    </source>
</evidence>
<evidence type="ECO:0000256" key="2">
    <source>
        <dbReference type="ARBA" id="ARBA00009298"/>
    </source>
</evidence>
<reference evidence="9 10" key="1">
    <citation type="journal article" date="2019" name="Int. J. Syst. Evol. Microbiol.">
        <title>The Global Catalogue of Microorganisms (GCM) 10K type strain sequencing project: providing services to taxonomists for standard genome sequencing and annotation.</title>
        <authorList>
            <consortium name="The Broad Institute Genomics Platform"/>
            <consortium name="The Broad Institute Genome Sequencing Center for Infectious Disease"/>
            <person name="Wu L."/>
            <person name="Ma J."/>
        </authorList>
    </citation>
    <scope>NUCLEOTIDE SEQUENCE [LARGE SCALE GENOMIC DNA]</scope>
    <source>
        <strain evidence="9 10">JCM 14735</strain>
    </source>
</reference>
<accession>A0ABN2K643</accession>
<organism evidence="9 10">
    <name type="scientific">Kocuria aegyptia</name>
    <dbReference type="NCBI Taxonomy" id="330943"/>
    <lineage>
        <taxon>Bacteria</taxon>
        <taxon>Bacillati</taxon>
        <taxon>Actinomycetota</taxon>
        <taxon>Actinomycetes</taxon>
        <taxon>Micrococcales</taxon>
        <taxon>Micrococcaceae</taxon>
        <taxon>Kocuria</taxon>
    </lineage>
</organism>